<evidence type="ECO:0000256" key="2">
    <source>
        <dbReference type="ARBA" id="ARBA00022857"/>
    </source>
</evidence>
<evidence type="ECO:0000256" key="3">
    <source>
        <dbReference type="ARBA" id="ARBA00023002"/>
    </source>
</evidence>
<keyword evidence="3" id="KW-0560">Oxidoreductase</keyword>
<dbReference type="PROSITE" id="PS00061">
    <property type="entry name" value="ADH_SHORT"/>
    <property type="match status" value="1"/>
</dbReference>
<dbReference type="Pfam" id="PF00106">
    <property type="entry name" value="adh_short"/>
    <property type="match status" value="1"/>
</dbReference>
<dbReference type="PRINTS" id="PR00081">
    <property type="entry name" value="GDHRDH"/>
</dbReference>
<dbReference type="EMBL" id="KV417579">
    <property type="protein sequence ID" value="KZP17733.1"/>
    <property type="molecule type" value="Genomic_DNA"/>
</dbReference>
<dbReference type="Proteomes" id="UP000076532">
    <property type="component" value="Unassembled WGS sequence"/>
</dbReference>
<comment type="similarity">
    <text evidence="1 4">Belongs to the short-chain dehydrogenases/reductases (SDR) family.</text>
</comment>
<evidence type="ECO:0000256" key="1">
    <source>
        <dbReference type="ARBA" id="ARBA00006484"/>
    </source>
</evidence>
<evidence type="ECO:0000256" key="4">
    <source>
        <dbReference type="RuleBase" id="RU000363"/>
    </source>
</evidence>
<dbReference type="PANTHER" id="PTHR44169:SF6">
    <property type="entry name" value="NADPH-DEPENDENT 1-ACYLDIHYDROXYACETONE PHOSPHATE REDUCTASE"/>
    <property type="match status" value="1"/>
</dbReference>
<protein>
    <submittedName>
        <fullName evidence="5">NAD-P-binding protein</fullName>
    </submittedName>
</protein>
<name>A0A166GDS9_9AGAM</name>
<dbReference type="PRINTS" id="PR00080">
    <property type="entry name" value="SDRFAMILY"/>
</dbReference>
<dbReference type="OrthoDB" id="2102561at2759"/>
<evidence type="ECO:0000313" key="5">
    <source>
        <dbReference type="EMBL" id="KZP17733.1"/>
    </source>
</evidence>
<reference evidence="5 6" key="1">
    <citation type="journal article" date="2016" name="Mol. Biol. Evol.">
        <title>Comparative Genomics of Early-Diverging Mushroom-Forming Fungi Provides Insights into the Origins of Lignocellulose Decay Capabilities.</title>
        <authorList>
            <person name="Nagy L.G."/>
            <person name="Riley R."/>
            <person name="Tritt A."/>
            <person name="Adam C."/>
            <person name="Daum C."/>
            <person name="Floudas D."/>
            <person name="Sun H."/>
            <person name="Yadav J.S."/>
            <person name="Pangilinan J."/>
            <person name="Larsson K.H."/>
            <person name="Matsuura K."/>
            <person name="Barry K."/>
            <person name="Labutti K."/>
            <person name="Kuo R."/>
            <person name="Ohm R.A."/>
            <person name="Bhattacharya S.S."/>
            <person name="Shirouzu T."/>
            <person name="Yoshinaga Y."/>
            <person name="Martin F.M."/>
            <person name="Grigoriev I.V."/>
            <person name="Hibbett D.S."/>
        </authorList>
    </citation>
    <scope>NUCLEOTIDE SEQUENCE [LARGE SCALE GENOMIC DNA]</scope>
    <source>
        <strain evidence="5 6">CBS 109695</strain>
    </source>
</reference>
<dbReference type="InterPro" id="IPR020904">
    <property type="entry name" value="Sc_DH/Rdtase_CS"/>
</dbReference>
<dbReference type="PANTHER" id="PTHR44169">
    <property type="entry name" value="NADPH-DEPENDENT 1-ACYLDIHYDROXYACETONE PHOSPHATE REDUCTASE"/>
    <property type="match status" value="1"/>
</dbReference>
<dbReference type="STRING" id="436010.A0A166GDS9"/>
<dbReference type="GO" id="GO:0006654">
    <property type="term" value="P:phosphatidic acid biosynthetic process"/>
    <property type="evidence" value="ECO:0007669"/>
    <property type="project" value="TreeGrafter"/>
</dbReference>
<dbReference type="GO" id="GO:0004806">
    <property type="term" value="F:triacylglycerol lipase activity"/>
    <property type="evidence" value="ECO:0007669"/>
    <property type="project" value="TreeGrafter"/>
</dbReference>
<dbReference type="AlphaFoldDB" id="A0A166GDS9"/>
<dbReference type="GO" id="GO:0005783">
    <property type="term" value="C:endoplasmic reticulum"/>
    <property type="evidence" value="ECO:0007669"/>
    <property type="project" value="TreeGrafter"/>
</dbReference>
<dbReference type="InterPro" id="IPR036291">
    <property type="entry name" value="NAD(P)-bd_dom_sf"/>
</dbReference>
<gene>
    <name evidence="5" type="ORF">FIBSPDRAFT_933832</name>
</gene>
<proteinExistence type="inferred from homology"/>
<dbReference type="CDD" id="cd05374">
    <property type="entry name" value="17beta-HSD-like_SDR_c"/>
    <property type="match status" value="1"/>
</dbReference>
<keyword evidence="2" id="KW-0521">NADP</keyword>
<dbReference type="FunFam" id="3.40.50.720:FF:000261">
    <property type="entry name" value="NADPH-dependent 1-acyldihydroxyacetone phosphate reductase"/>
    <property type="match status" value="1"/>
</dbReference>
<keyword evidence="6" id="KW-1185">Reference proteome</keyword>
<dbReference type="GO" id="GO:0000140">
    <property type="term" value="F:acylglycerone-phosphate reductase (NADP+) activity"/>
    <property type="evidence" value="ECO:0007669"/>
    <property type="project" value="TreeGrafter"/>
</dbReference>
<dbReference type="InterPro" id="IPR002347">
    <property type="entry name" value="SDR_fam"/>
</dbReference>
<accession>A0A166GDS9</accession>
<evidence type="ECO:0000313" key="6">
    <source>
        <dbReference type="Proteomes" id="UP000076532"/>
    </source>
</evidence>
<dbReference type="SUPFAM" id="SSF51735">
    <property type="entry name" value="NAD(P)-binding Rossmann-fold domains"/>
    <property type="match status" value="1"/>
</dbReference>
<dbReference type="GO" id="GO:0005811">
    <property type="term" value="C:lipid droplet"/>
    <property type="evidence" value="ECO:0007669"/>
    <property type="project" value="TreeGrafter"/>
</dbReference>
<dbReference type="GO" id="GO:0019433">
    <property type="term" value="P:triglyceride catabolic process"/>
    <property type="evidence" value="ECO:0007669"/>
    <property type="project" value="TreeGrafter"/>
</dbReference>
<sequence length="309" mass="32165">MPSTQKTVLITGCSAGGIGNELALEFHARGLRVIATARRAQAMENLANAGITTLILDVADPESVARAKDAVAQLTGGTLDILVNNAGQPYTCPAIDINPARAKAIFDVNLWGPIQMVQAFIPLLIAAAASASASGARIVQIGSTAGVAPVPFSAIYNASKAALHSYSDTLRVELAPFNVKVTSIIAGGVQTNIDMHSATSIPAGSRYRPMEDIYQAKAAATRNTVMTDPRAFAKTVVDEALAARPRAWLYAGYMAWAIWLVHTFGGQRAFDGIMSSRFGISGFAAMVKGGEVPLTAPGQDAPKPAGVSA</sequence>
<dbReference type="Gene3D" id="3.40.50.720">
    <property type="entry name" value="NAD(P)-binding Rossmann-like Domain"/>
    <property type="match status" value="1"/>
</dbReference>
<organism evidence="5 6">
    <name type="scientific">Athelia psychrophila</name>
    <dbReference type="NCBI Taxonomy" id="1759441"/>
    <lineage>
        <taxon>Eukaryota</taxon>
        <taxon>Fungi</taxon>
        <taxon>Dikarya</taxon>
        <taxon>Basidiomycota</taxon>
        <taxon>Agaricomycotina</taxon>
        <taxon>Agaricomycetes</taxon>
        <taxon>Agaricomycetidae</taxon>
        <taxon>Atheliales</taxon>
        <taxon>Atheliaceae</taxon>
        <taxon>Athelia</taxon>
    </lineage>
</organism>